<organism evidence="1">
    <name type="scientific">hydrothermal vent metagenome</name>
    <dbReference type="NCBI Taxonomy" id="652676"/>
    <lineage>
        <taxon>unclassified sequences</taxon>
        <taxon>metagenomes</taxon>
        <taxon>ecological metagenomes</taxon>
    </lineage>
</organism>
<evidence type="ECO:0000313" key="1">
    <source>
        <dbReference type="EMBL" id="VAW76776.1"/>
    </source>
</evidence>
<name>A0A3B0Z7X1_9ZZZZ</name>
<dbReference type="AlphaFoldDB" id="A0A3B0Z7X1"/>
<protein>
    <recommendedName>
        <fullName evidence="2">DUF2066 domain-containing protein</fullName>
    </recommendedName>
</protein>
<dbReference type="EMBL" id="UOFN01000067">
    <property type="protein sequence ID" value="VAW76776.1"/>
    <property type="molecule type" value="Genomic_DNA"/>
</dbReference>
<dbReference type="Pfam" id="PF09839">
    <property type="entry name" value="DUF2066"/>
    <property type="match status" value="1"/>
</dbReference>
<gene>
    <name evidence="1" type="ORF">MNBD_GAMMA15-60</name>
</gene>
<accession>A0A3B0Z7X1</accession>
<evidence type="ECO:0008006" key="2">
    <source>
        <dbReference type="Google" id="ProtNLM"/>
    </source>
</evidence>
<sequence>MKGTMLRRALLSGLCLLAMGQSAWATRLDTLFQADAPATGRDAAGRQAALGQALATVLIRITGDKTVTSNEATQALLREPGRFVSQFRFNEMQAEVRGEAPELRLWAQFDEVALTRELRNLGLPYWGRDRPDVLVWLAVDDQSDRFLVSDTSLNPLVSELRAAAQQHGLPVSLPLMDLEDQQAVTFSDLWGGFLGTVQQASERYRPQVVLVGRVERSRSGWSGQWSMLGAGARQNWTAHAASAEDVIQAGLSETAGLLATQYAVVASDQTSRLVSVQGIRKLRDYAKVQRYLASLSPVEQVQVAMVADDEVQFSLRLNTSEQSLMRLIRLGRVLEPMSAGNAELPDASWQFRLSQ</sequence>
<proteinExistence type="predicted"/>
<reference evidence="1" key="1">
    <citation type="submission" date="2018-06" db="EMBL/GenBank/DDBJ databases">
        <authorList>
            <person name="Zhirakovskaya E."/>
        </authorList>
    </citation>
    <scope>NUCLEOTIDE SEQUENCE</scope>
</reference>
<dbReference type="InterPro" id="IPR018642">
    <property type="entry name" value="DUF2066"/>
</dbReference>